<dbReference type="CDD" id="cd07344">
    <property type="entry name" value="M48_yhfN_like"/>
    <property type="match status" value="1"/>
</dbReference>
<dbReference type="Pfam" id="PF01863">
    <property type="entry name" value="YgjP-like"/>
    <property type="match status" value="1"/>
</dbReference>
<name>A0A644YHF1_9ZZZZ</name>
<dbReference type="PANTHER" id="PTHR30399:SF1">
    <property type="entry name" value="UTP PYROPHOSPHATASE"/>
    <property type="match status" value="1"/>
</dbReference>
<dbReference type="InterPro" id="IPR053136">
    <property type="entry name" value="UTP_pyrophosphatase-like"/>
</dbReference>
<dbReference type="Gene3D" id="3.30.2010.10">
    <property type="entry name" value="Metalloproteases ('zincins'), catalytic domain"/>
    <property type="match status" value="1"/>
</dbReference>
<dbReference type="AlphaFoldDB" id="A0A644YHF1"/>
<comment type="caution">
    <text evidence="2">The sequence shown here is derived from an EMBL/GenBank/DDBJ whole genome shotgun (WGS) entry which is preliminary data.</text>
</comment>
<organism evidence="2">
    <name type="scientific">bioreactor metagenome</name>
    <dbReference type="NCBI Taxonomy" id="1076179"/>
    <lineage>
        <taxon>unclassified sequences</taxon>
        <taxon>metagenomes</taxon>
        <taxon>ecological metagenomes</taxon>
    </lineage>
</organism>
<evidence type="ECO:0000313" key="2">
    <source>
        <dbReference type="EMBL" id="MPM28005.1"/>
    </source>
</evidence>
<gene>
    <name evidence="2" type="ORF">SDC9_74522</name>
</gene>
<sequence>MQITISGIPVDVQKKKIKNMHLYVLPPDGRVLVTAPKRLTATEIAAFVHSKLDWIHKQQDRIAGLPRPVPQRYETGETLFVWGKPYLLQVETAKHNSLTLQGDRAVLSVREKSTLIQREAFVKEWYREELKAEIAKYLPKWEQATGLCCQSWQTKAMKTRWGTCNPKTRKIWLSLSLAKKPVSCLEYVLLHELAHLKVQNHGPEFQAFLDCHMPGWRELKLELNKKAYDYSRG</sequence>
<accession>A0A644YHF1</accession>
<proteinExistence type="predicted"/>
<feature type="domain" description="YgjP-like metallopeptidase" evidence="1">
    <location>
        <begin position="24"/>
        <end position="225"/>
    </location>
</feature>
<dbReference type="PANTHER" id="PTHR30399">
    <property type="entry name" value="UNCHARACTERIZED PROTEIN YGJP"/>
    <property type="match status" value="1"/>
</dbReference>
<reference evidence="2" key="1">
    <citation type="submission" date="2019-08" db="EMBL/GenBank/DDBJ databases">
        <authorList>
            <person name="Kucharzyk K."/>
            <person name="Murdoch R.W."/>
            <person name="Higgins S."/>
            <person name="Loffler F."/>
        </authorList>
    </citation>
    <scope>NUCLEOTIDE SEQUENCE</scope>
</reference>
<dbReference type="InterPro" id="IPR002725">
    <property type="entry name" value="YgjP-like_metallopeptidase"/>
</dbReference>
<evidence type="ECO:0000259" key="1">
    <source>
        <dbReference type="Pfam" id="PF01863"/>
    </source>
</evidence>
<dbReference type="EMBL" id="VSSQ01005138">
    <property type="protein sequence ID" value="MPM28005.1"/>
    <property type="molecule type" value="Genomic_DNA"/>
</dbReference>
<protein>
    <recommendedName>
        <fullName evidence="1">YgjP-like metallopeptidase domain-containing protein</fullName>
    </recommendedName>
</protein>